<proteinExistence type="predicted"/>
<feature type="non-terminal residue" evidence="2">
    <location>
        <position position="1"/>
    </location>
</feature>
<evidence type="ECO:0000313" key="3">
    <source>
        <dbReference type="Proteomes" id="UP001211907"/>
    </source>
</evidence>
<keyword evidence="3" id="KW-1185">Reference proteome</keyword>
<dbReference type="Proteomes" id="UP001211907">
    <property type="component" value="Unassembled WGS sequence"/>
</dbReference>
<comment type="caution">
    <text evidence="2">The sequence shown here is derived from an EMBL/GenBank/DDBJ whole genome shotgun (WGS) entry which is preliminary data.</text>
</comment>
<organism evidence="2 3">
    <name type="scientific">Physocladia obscura</name>
    <dbReference type="NCBI Taxonomy" id="109957"/>
    <lineage>
        <taxon>Eukaryota</taxon>
        <taxon>Fungi</taxon>
        <taxon>Fungi incertae sedis</taxon>
        <taxon>Chytridiomycota</taxon>
        <taxon>Chytridiomycota incertae sedis</taxon>
        <taxon>Chytridiomycetes</taxon>
        <taxon>Chytridiales</taxon>
        <taxon>Chytriomycetaceae</taxon>
        <taxon>Physocladia</taxon>
    </lineage>
</organism>
<evidence type="ECO:0000256" key="1">
    <source>
        <dbReference type="SAM" id="MobiDB-lite"/>
    </source>
</evidence>
<dbReference type="EMBL" id="JADGJH010000810">
    <property type="protein sequence ID" value="KAJ3122422.1"/>
    <property type="molecule type" value="Genomic_DNA"/>
</dbReference>
<accession>A0AAD5T300</accession>
<protein>
    <submittedName>
        <fullName evidence="2">Uncharacterized protein</fullName>
    </submittedName>
</protein>
<evidence type="ECO:0000313" key="2">
    <source>
        <dbReference type="EMBL" id="KAJ3122422.1"/>
    </source>
</evidence>
<feature type="compositionally biased region" description="Polar residues" evidence="1">
    <location>
        <begin position="1"/>
        <end position="11"/>
    </location>
</feature>
<gene>
    <name evidence="2" type="ORF">HK100_012011</name>
</gene>
<reference evidence="2" key="1">
    <citation type="submission" date="2020-05" db="EMBL/GenBank/DDBJ databases">
        <title>Phylogenomic resolution of chytrid fungi.</title>
        <authorList>
            <person name="Stajich J.E."/>
            <person name="Amses K."/>
            <person name="Simmons R."/>
            <person name="Seto K."/>
            <person name="Myers J."/>
            <person name="Bonds A."/>
            <person name="Quandt C.A."/>
            <person name="Barry K."/>
            <person name="Liu P."/>
            <person name="Grigoriev I."/>
            <person name="Longcore J.E."/>
            <person name="James T.Y."/>
        </authorList>
    </citation>
    <scope>NUCLEOTIDE SEQUENCE</scope>
    <source>
        <strain evidence="2">JEL0513</strain>
    </source>
</reference>
<feature type="region of interest" description="Disordered" evidence="1">
    <location>
        <begin position="1"/>
        <end position="44"/>
    </location>
</feature>
<name>A0AAD5T300_9FUNG</name>
<sequence length="240" mass="26500">VSRGTSDTCVDSQRKARQTGVTRGPYRRRGVDVGDKQNAAPDLNNSNLLVADQKSSMLGNLVRFANVSETKVPVSPIRYKQQEQQLRIPPFLRLILTDPADQKYPPPHMSPISLPSTSIKLRQEQQIPEFSSADALAMLSEVAILAEYTQKITAQRATNRLALVSPKKFSGYSPYPLPQLNCASPCNYSAVEYPQNQSQMHLLRSPSFASSNEESAEFSDTPATPDLMLQGPISPVRMLP</sequence>
<dbReference type="AlphaFoldDB" id="A0AAD5T300"/>
<feature type="region of interest" description="Disordered" evidence="1">
    <location>
        <begin position="202"/>
        <end position="240"/>
    </location>
</feature>